<dbReference type="RefSeq" id="WP_151651487.1">
    <property type="nucleotide sequence ID" value="NZ_WBVX01000006.1"/>
</dbReference>
<proteinExistence type="predicted"/>
<organism evidence="1 2">
    <name type="scientific">Brucella tritici</name>
    <dbReference type="NCBI Taxonomy" id="94626"/>
    <lineage>
        <taxon>Bacteria</taxon>
        <taxon>Pseudomonadati</taxon>
        <taxon>Pseudomonadota</taxon>
        <taxon>Alphaproteobacteria</taxon>
        <taxon>Hyphomicrobiales</taxon>
        <taxon>Brucellaceae</taxon>
        <taxon>Brucella/Ochrobactrum group</taxon>
        <taxon>Brucella</taxon>
    </lineage>
</organism>
<evidence type="ECO:0000313" key="1">
    <source>
        <dbReference type="EMBL" id="KAB2687521.1"/>
    </source>
</evidence>
<accession>A0A6L3YTZ9</accession>
<comment type="caution">
    <text evidence="1">The sequence shown here is derived from an EMBL/GenBank/DDBJ whole genome shotgun (WGS) entry which is preliminary data.</text>
</comment>
<reference evidence="1 2" key="1">
    <citation type="submission" date="2019-09" db="EMBL/GenBank/DDBJ databases">
        <title>Taxonomic organization of the family Brucellaceae based on a phylogenomic approach.</title>
        <authorList>
            <person name="Leclercq S."/>
            <person name="Cloeckaert A."/>
            <person name="Zygmunt M.S."/>
        </authorList>
    </citation>
    <scope>NUCLEOTIDE SEQUENCE [LARGE SCALE GENOMIC DNA]</scope>
    <source>
        <strain evidence="1 2">WS1830</strain>
    </source>
</reference>
<protein>
    <submittedName>
        <fullName evidence="1">Uncharacterized protein</fullName>
    </submittedName>
</protein>
<name>A0A6L3YTZ9_9HYPH</name>
<dbReference type="EMBL" id="WBVX01000006">
    <property type="protein sequence ID" value="KAB2687521.1"/>
    <property type="molecule type" value="Genomic_DNA"/>
</dbReference>
<dbReference type="AlphaFoldDB" id="A0A6L3YTZ9"/>
<evidence type="ECO:0000313" key="2">
    <source>
        <dbReference type="Proteomes" id="UP000481643"/>
    </source>
</evidence>
<sequence>MFKFSPNLTFWWPVKVIEPHPDEPGKLVEHEFEAKFETIPPEEGKAWLKARNALVAKITPDLSEAEIEALQSELDEHDLERVKNVLRDWRNVSDADGKAIPFNDTTFRLLYDHVRVRNGIVRAYLDALSEDKARLGN</sequence>
<dbReference type="Proteomes" id="UP000481643">
    <property type="component" value="Unassembled WGS sequence"/>
</dbReference>
<gene>
    <name evidence="1" type="ORF">F9L08_08175</name>
</gene>